<dbReference type="PROSITE" id="PS51724">
    <property type="entry name" value="SPOR"/>
    <property type="match status" value="1"/>
</dbReference>
<dbReference type="SUPFAM" id="SSF110997">
    <property type="entry name" value="Sporulation related repeat"/>
    <property type="match status" value="1"/>
</dbReference>
<name>A0ABV6ZUL5_9PROT</name>
<feature type="compositionally biased region" description="Acidic residues" evidence="1">
    <location>
        <begin position="177"/>
        <end position="192"/>
    </location>
</feature>
<dbReference type="Pfam" id="PF05036">
    <property type="entry name" value="SPOR"/>
    <property type="match status" value="1"/>
</dbReference>
<organism evidence="4 5">
    <name type="scientific">Hyphobacterium vulgare</name>
    <dbReference type="NCBI Taxonomy" id="1736751"/>
    <lineage>
        <taxon>Bacteria</taxon>
        <taxon>Pseudomonadati</taxon>
        <taxon>Pseudomonadota</taxon>
        <taxon>Alphaproteobacteria</taxon>
        <taxon>Maricaulales</taxon>
        <taxon>Maricaulaceae</taxon>
        <taxon>Hyphobacterium</taxon>
    </lineage>
</organism>
<feature type="transmembrane region" description="Helical" evidence="2">
    <location>
        <begin position="34"/>
        <end position="54"/>
    </location>
</feature>
<evidence type="ECO:0000313" key="4">
    <source>
        <dbReference type="EMBL" id="MFC2925089.1"/>
    </source>
</evidence>
<dbReference type="EMBL" id="JBHRSV010000001">
    <property type="protein sequence ID" value="MFC2925089.1"/>
    <property type="molecule type" value="Genomic_DNA"/>
</dbReference>
<dbReference type="Proteomes" id="UP001595379">
    <property type="component" value="Unassembled WGS sequence"/>
</dbReference>
<sequence>MTDRDTDRRVGAYAPPTDDDETFDAREDSRRGPLLLTAAFAVFVLFIGVVWSAYRQGIREGGRDAPPRIMADAEPYRERPADPGGQEAPDQDLTVYDRLTGETTEGDGSDARVRPGPEEPMDNAERPGLQIESVDPDAAGSDRVAETPTRPPEIRTETPADTPPAETRGPAQIIPDETPDDPVVETPAEPDPEPVRTAAVSVPGGEWVVQIGSFRTQQEAEEAWLNFATRYSQLGSGFAPDIQATEIEGRGMYHRLRISAFASRDSATDYCTRLQSAGQDCYVTRR</sequence>
<dbReference type="InterPro" id="IPR036680">
    <property type="entry name" value="SPOR-like_sf"/>
</dbReference>
<gene>
    <name evidence="4" type="ORF">ACFOOR_03110</name>
</gene>
<feature type="region of interest" description="Disordered" evidence="1">
    <location>
        <begin position="1"/>
        <end position="25"/>
    </location>
</feature>
<keyword evidence="2" id="KW-1133">Transmembrane helix</keyword>
<evidence type="ECO:0000256" key="1">
    <source>
        <dbReference type="SAM" id="MobiDB-lite"/>
    </source>
</evidence>
<reference evidence="5" key="1">
    <citation type="journal article" date="2019" name="Int. J. Syst. Evol. Microbiol.">
        <title>The Global Catalogue of Microorganisms (GCM) 10K type strain sequencing project: providing services to taxonomists for standard genome sequencing and annotation.</title>
        <authorList>
            <consortium name="The Broad Institute Genomics Platform"/>
            <consortium name="The Broad Institute Genome Sequencing Center for Infectious Disease"/>
            <person name="Wu L."/>
            <person name="Ma J."/>
        </authorList>
    </citation>
    <scope>NUCLEOTIDE SEQUENCE [LARGE SCALE GENOMIC DNA]</scope>
    <source>
        <strain evidence="5">KCTC 52487</strain>
    </source>
</reference>
<comment type="caution">
    <text evidence="4">The sequence shown here is derived from an EMBL/GenBank/DDBJ whole genome shotgun (WGS) entry which is preliminary data.</text>
</comment>
<dbReference type="InterPro" id="IPR007730">
    <property type="entry name" value="SPOR-like_dom"/>
</dbReference>
<feature type="region of interest" description="Disordered" evidence="1">
    <location>
        <begin position="75"/>
        <end position="195"/>
    </location>
</feature>
<dbReference type="Gene3D" id="3.30.70.1070">
    <property type="entry name" value="Sporulation related repeat"/>
    <property type="match status" value="1"/>
</dbReference>
<dbReference type="RefSeq" id="WP_343163969.1">
    <property type="nucleotide sequence ID" value="NZ_JBHRSV010000001.1"/>
</dbReference>
<protein>
    <submittedName>
        <fullName evidence="4">SPOR domain-containing protein</fullName>
    </submittedName>
</protein>
<keyword evidence="5" id="KW-1185">Reference proteome</keyword>
<accession>A0ABV6ZUL5</accession>
<proteinExistence type="predicted"/>
<evidence type="ECO:0000256" key="2">
    <source>
        <dbReference type="SAM" id="Phobius"/>
    </source>
</evidence>
<feature type="domain" description="SPOR" evidence="3">
    <location>
        <begin position="201"/>
        <end position="286"/>
    </location>
</feature>
<evidence type="ECO:0000259" key="3">
    <source>
        <dbReference type="PROSITE" id="PS51724"/>
    </source>
</evidence>
<keyword evidence="2" id="KW-0812">Transmembrane</keyword>
<evidence type="ECO:0000313" key="5">
    <source>
        <dbReference type="Proteomes" id="UP001595379"/>
    </source>
</evidence>
<feature type="compositionally biased region" description="Basic and acidic residues" evidence="1">
    <location>
        <begin position="1"/>
        <end position="10"/>
    </location>
</feature>
<keyword evidence="2" id="KW-0472">Membrane</keyword>